<accession>A0A2Z5H3C2</accession>
<dbReference type="KEGG" id="vg:79513888"/>
<dbReference type="GeneID" id="79513888"/>
<evidence type="ECO:0000313" key="2">
    <source>
        <dbReference type="Proteomes" id="UP000252726"/>
    </source>
</evidence>
<proteinExistence type="predicted"/>
<name>A0A2Z5H3C2_9CAUD</name>
<dbReference type="EMBL" id="MH362766">
    <property type="protein sequence ID" value="AXC34296.1"/>
    <property type="molecule type" value="Genomic_DNA"/>
</dbReference>
<protein>
    <submittedName>
        <fullName evidence="1">Uncharacterized protein</fullName>
    </submittedName>
</protein>
<keyword evidence="2" id="KW-1185">Reference proteome</keyword>
<organism evidence="1 2">
    <name type="scientific">Escherichia phage Halfdan</name>
    <dbReference type="NCBI Taxonomy" id="2234092"/>
    <lineage>
        <taxon>Viruses</taxon>
        <taxon>Duplodnaviria</taxon>
        <taxon>Heunggongvirae</taxon>
        <taxon>Uroviricota</taxon>
        <taxon>Caudoviricetes</taxon>
        <taxon>Halfdanvirus</taxon>
        <taxon>Halfdanvirus halfdan</taxon>
    </lineage>
</organism>
<dbReference type="Proteomes" id="UP000252726">
    <property type="component" value="Segment"/>
</dbReference>
<dbReference type="RefSeq" id="YP_010731767.1">
    <property type="nucleotide sequence ID" value="NC_072811.1"/>
</dbReference>
<reference evidence="2" key="1">
    <citation type="submission" date="2018-05" db="EMBL/GenBank/DDBJ databases">
        <title>Exploring Bacteriophages for Innovative Applications.</title>
        <authorList>
            <person name="Olsen N.S."/>
            <person name="Kot W."/>
            <person name="Hansen L.H."/>
        </authorList>
    </citation>
    <scope>NUCLEOTIDE SEQUENCE [LARGE SCALE GENOMIC DNA]</scope>
</reference>
<evidence type="ECO:0000313" key="1">
    <source>
        <dbReference type="EMBL" id="AXC34296.1"/>
    </source>
</evidence>
<sequence>MAFSNQSIVAPVDRKPHIVLRAGFWRVSPFRPRWRKYSKCHRDWTAAHDFVRRLNASRPFAGSNWNLVAVDEMKGE</sequence>